<dbReference type="EMBL" id="LBTH01000016">
    <property type="protein sequence ID" value="KKQ35752.1"/>
    <property type="molecule type" value="Genomic_DNA"/>
</dbReference>
<feature type="domain" description="NADAR" evidence="3">
    <location>
        <begin position="23"/>
        <end position="155"/>
    </location>
</feature>
<reference evidence="4 5" key="1">
    <citation type="journal article" date="2015" name="Nature">
        <title>rRNA introns, odd ribosomes, and small enigmatic genomes across a large radiation of phyla.</title>
        <authorList>
            <person name="Brown C.T."/>
            <person name="Hug L.A."/>
            <person name="Thomas B.C."/>
            <person name="Sharon I."/>
            <person name="Castelle C.J."/>
            <person name="Singh A."/>
            <person name="Wilkins M.J."/>
            <person name="Williams K.H."/>
            <person name="Banfield J.F."/>
        </authorList>
    </citation>
    <scope>NUCLEOTIDE SEQUENCE [LARGE SCALE GENOMIC DNA]</scope>
</reference>
<sequence>MAKSITGKPLVVDNKEVVGMFEREFYMLSNWSAHQIKVKATLYPTLEHAYHAEKFEDKSIKQQILLAKSPLQSKEIAWANKSKMKKDWREIKVEVMERLCRLKLEQHKEVHEGLLRTGNRLIVEDSSVEDYWGIGSDKKGQNIMGKIWMKLREEII</sequence>
<evidence type="ECO:0000256" key="1">
    <source>
        <dbReference type="ARBA" id="ARBA00000022"/>
    </source>
</evidence>
<evidence type="ECO:0000313" key="4">
    <source>
        <dbReference type="EMBL" id="KKQ35752.1"/>
    </source>
</evidence>
<dbReference type="Proteomes" id="UP000034852">
    <property type="component" value="Unassembled WGS sequence"/>
</dbReference>
<dbReference type="SUPFAM" id="SSF143990">
    <property type="entry name" value="YbiA-like"/>
    <property type="match status" value="1"/>
</dbReference>
<dbReference type="Gene3D" id="1.10.357.40">
    <property type="entry name" value="YbiA-like"/>
    <property type="match status" value="1"/>
</dbReference>
<protein>
    <recommendedName>
        <fullName evidence="3">NADAR domain-containing protein</fullName>
    </recommendedName>
</protein>
<dbReference type="Pfam" id="PF08719">
    <property type="entry name" value="NADAR"/>
    <property type="match status" value="1"/>
</dbReference>
<dbReference type="AlphaFoldDB" id="A0A0G0H0N3"/>
<comment type="caution">
    <text evidence="4">The sequence shown here is derived from an EMBL/GenBank/DDBJ whole genome shotgun (WGS) entry which is preliminary data.</text>
</comment>
<evidence type="ECO:0000313" key="5">
    <source>
        <dbReference type="Proteomes" id="UP000034852"/>
    </source>
</evidence>
<evidence type="ECO:0000256" key="2">
    <source>
        <dbReference type="ARBA" id="ARBA00000751"/>
    </source>
</evidence>
<name>A0A0G0H0N3_9BACT</name>
<organism evidence="4 5">
    <name type="scientific">candidate division WS6 bacterium GW2011_GWA2_37_6</name>
    <dbReference type="NCBI Taxonomy" id="1619087"/>
    <lineage>
        <taxon>Bacteria</taxon>
        <taxon>Candidatus Dojkabacteria</taxon>
    </lineage>
</organism>
<comment type="catalytic activity">
    <reaction evidence="2">
        <text>2,5-diamino-6-hydroxy-4-(5-phosphoribosylamino)-pyrimidine + H2O = 2,5,6-triamino-4-hydroxypyrimidine + D-ribose 5-phosphate</text>
        <dbReference type="Rhea" id="RHEA:23436"/>
        <dbReference type="ChEBI" id="CHEBI:15377"/>
        <dbReference type="ChEBI" id="CHEBI:58614"/>
        <dbReference type="ChEBI" id="CHEBI:78346"/>
        <dbReference type="ChEBI" id="CHEBI:137796"/>
    </reaction>
</comment>
<gene>
    <name evidence="4" type="ORF">US52_C0016G0004</name>
</gene>
<dbReference type="InterPro" id="IPR037238">
    <property type="entry name" value="YbiA-like_sf"/>
</dbReference>
<dbReference type="NCBIfam" id="TIGR02464">
    <property type="entry name" value="ribofla_fusion"/>
    <property type="match status" value="1"/>
</dbReference>
<dbReference type="CDD" id="cd15457">
    <property type="entry name" value="NADAR"/>
    <property type="match status" value="1"/>
</dbReference>
<accession>A0A0G0H0N3</accession>
<evidence type="ECO:0000259" key="3">
    <source>
        <dbReference type="Pfam" id="PF08719"/>
    </source>
</evidence>
<dbReference type="InterPro" id="IPR012816">
    <property type="entry name" value="NADAR"/>
</dbReference>
<comment type="catalytic activity">
    <reaction evidence="1">
        <text>5-amino-6-(5-phospho-D-ribosylamino)uracil + H2O = 5,6-diaminouracil + D-ribose 5-phosphate</text>
        <dbReference type="Rhea" id="RHEA:55020"/>
        <dbReference type="ChEBI" id="CHEBI:15377"/>
        <dbReference type="ChEBI" id="CHEBI:46252"/>
        <dbReference type="ChEBI" id="CHEBI:58453"/>
        <dbReference type="ChEBI" id="CHEBI:78346"/>
    </reaction>
</comment>
<proteinExistence type="predicted"/>